<sequence>MPTISNIITAINDLVWGIPMLIAILGSGIFLMLSLKFMPLRNIKRGFQEIWSGRAKGDASTGDISPFAALMTTLAATVGTGNIAGVATAIVLGGPGALFWMWCTALVGMATKYCEVVLAVHFREKNSSNHFVGGPMYAIKNGLGHRWAWLGACFAIFGGLASFGIGNMVQVNSMASSLAVSFAVPAWVSGLSIMFLVGLVILGGIQRIGAVAQTLVPFMCLAYVLAALFVLITHYQAIPAAFVLIFDSAFNGHAAVGGFAGAAMIAALRFGVARGIFSNEAGLGSAGIAQAAGTSDDPVVSGLVGMMGTFIDTLIVCTMTGLAIICSGVWSNGLSGAALSSAAFEAAMPGVGHYLLTIALVVFAFTTILGWSYYGERCWEFLFGGRAILPFRLIWVAAVPLGAIAQLDMVWLLADTLNGFMALPNLVSLLVLSPVVIKLTKDHFAKN</sequence>
<feature type="transmembrane region" description="Helical" evidence="9">
    <location>
        <begin position="420"/>
        <end position="437"/>
    </location>
</feature>
<keyword evidence="7 9" id="KW-1133">Transmembrane helix</keyword>
<dbReference type="RefSeq" id="WP_269817632.1">
    <property type="nucleotide sequence ID" value="NZ_CP114976.1"/>
</dbReference>
<accession>A0AAE9VS20</accession>
<evidence type="ECO:0000256" key="1">
    <source>
        <dbReference type="ARBA" id="ARBA00004651"/>
    </source>
</evidence>
<protein>
    <submittedName>
        <fullName evidence="10">Sodium:alanine symporter family protein</fullName>
    </submittedName>
</protein>
<keyword evidence="6 9" id="KW-0769">Symport</keyword>
<feature type="transmembrane region" description="Helical" evidence="9">
    <location>
        <begin position="393"/>
        <end position="414"/>
    </location>
</feature>
<feature type="transmembrane region" description="Helical" evidence="9">
    <location>
        <begin position="310"/>
        <end position="331"/>
    </location>
</feature>
<evidence type="ECO:0000256" key="4">
    <source>
        <dbReference type="ARBA" id="ARBA00022475"/>
    </source>
</evidence>
<dbReference type="PANTHER" id="PTHR30330:SF3">
    <property type="entry name" value="TRANSCRIPTIONAL REGULATOR, LRP FAMILY"/>
    <property type="match status" value="1"/>
</dbReference>
<dbReference type="Proteomes" id="UP001212189">
    <property type="component" value="Chromosome"/>
</dbReference>
<evidence type="ECO:0000256" key="7">
    <source>
        <dbReference type="ARBA" id="ARBA00022989"/>
    </source>
</evidence>
<dbReference type="Pfam" id="PF01235">
    <property type="entry name" value="Na_Ala_symp"/>
    <property type="match status" value="1"/>
</dbReference>
<proteinExistence type="inferred from homology"/>
<dbReference type="PRINTS" id="PR00175">
    <property type="entry name" value="NAALASMPORT"/>
</dbReference>
<feature type="transmembrane region" description="Helical" evidence="9">
    <location>
        <begin position="178"/>
        <end position="202"/>
    </location>
</feature>
<keyword evidence="8 9" id="KW-0472">Membrane</keyword>
<feature type="transmembrane region" description="Helical" evidence="9">
    <location>
        <begin position="214"/>
        <end position="235"/>
    </location>
</feature>
<feature type="transmembrane region" description="Helical" evidence="9">
    <location>
        <begin position="351"/>
        <end position="373"/>
    </location>
</feature>
<dbReference type="InterPro" id="IPR001463">
    <property type="entry name" value="Na/Ala_symport"/>
</dbReference>
<dbReference type="Gene3D" id="1.20.1740.10">
    <property type="entry name" value="Amino acid/polyamine transporter I"/>
    <property type="match status" value="1"/>
</dbReference>
<keyword evidence="4" id="KW-1003">Cell membrane</keyword>
<evidence type="ECO:0000313" key="11">
    <source>
        <dbReference type="Proteomes" id="UP001212189"/>
    </source>
</evidence>
<dbReference type="KEGG" id="dce:O6P33_09975"/>
<dbReference type="GO" id="GO:0005886">
    <property type="term" value="C:plasma membrane"/>
    <property type="evidence" value="ECO:0007669"/>
    <property type="project" value="UniProtKB-SubCell"/>
</dbReference>
<evidence type="ECO:0000256" key="9">
    <source>
        <dbReference type="RuleBase" id="RU363064"/>
    </source>
</evidence>
<dbReference type="FunFam" id="1.20.1740.10:FF:000004">
    <property type="entry name" value="Sodium:alanine symporter family protein"/>
    <property type="match status" value="1"/>
</dbReference>
<feature type="transmembrane region" description="Helical" evidence="9">
    <location>
        <begin position="99"/>
        <end position="120"/>
    </location>
</feature>
<dbReference type="NCBIfam" id="TIGR00835">
    <property type="entry name" value="agcS"/>
    <property type="match status" value="1"/>
</dbReference>
<feature type="transmembrane region" description="Helical" evidence="9">
    <location>
        <begin position="147"/>
        <end position="166"/>
    </location>
</feature>
<dbReference type="GO" id="GO:0005283">
    <property type="term" value="F:amino acid:sodium symporter activity"/>
    <property type="evidence" value="ECO:0007669"/>
    <property type="project" value="InterPro"/>
</dbReference>
<evidence type="ECO:0000256" key="3">
    <source>
        <dbReference type="ARBA" id="ARBA00022448"/>
    </source>
</evidence>
<feature type="transmembrane region" description="Helical" evidence="9">
    <location>
        <begin position="67"/>
        <end position="93"/>
    </location>
</feature>
<evidence type="ECO:0000313" key="10">
    <source>
        <dbReference type="EMBL" id="WBE24689.1"/>
    </source>
</evidence>
<keyword evidence="3 9" id="KW-0813">Transport</keyword>
<keyword evidence="5 9" id="KW-0812">Transmembrane</keyword>
<evidence type="ECO:0000256" key="2">
    <source>
        <dbReference type="ARBA" id="ARBA00009261"/>
    </source>
</evidence>
<dbReference type="AlphaFoldDB" id="A0AAE9VS20"/>
<evidence type="ECO:0000256" key="6">
    <source>
        <dbReference type="ARBA" id="ARBA00022847"/>
    </source>
</evidence>
<dbReference type="PANTHER" id="PTHR30330">
    <property type="entry name" value="AGSS FAMILY TRANSPORTER, SODIUM-ALANINE"/>
    <property type="match status" value="1"/>
</dbReference>
<gene>
    <name evidence="10" type="ORF">O6P33_09975</name>
</gene>
<dbReference type="EMBL" id="CP114976">
    <property type="protein sequence ID" value="WBE24689.1"/>
    <property type="molecule type" value="Genomic_DNA"/>
</dbReference>
<comment type="subcellular location">
    <subcellularLocation>
        <location evidence="9">Cell inner membrane</location>
        <topology evidence="9">Multi-pass membrane protein</topology>
    </subcellularLocation>
    <subcellularLocation>
        <location evidence="1">Cell membrane</location>
        <topology evidence="1">Multi-pass membrane protein</topology>
    </subcellularLocation>
</comment>
<evidence type="ECO:0000256" key="8">
    <source>
        <dbReference type="ARBA" id="ARBA00023136"/>
    </source>
</evidence>
<keyword evidence="9" id="KW-0997">Cell inner membrane</keyword>
<evidence type="ECO:0000256" key="5">
    <source>
        <dbReference type="ARBA" id="ARBA00022692"/>
    </source>
</evidence>
<reference evidence="10 11" key="1">
    <citation type="submission" date="2022-12" db="EMBL/GenBank/DDBJ databases">
        <title>Coexistence and Characterization of a Novel Tigecycline Resistance gene tet(X) variant and blaNDM-1 in a Pseudomonas caeni Isolate of Chicken Origin.</title>
        <authorList>
            <person name="Lu X."/>
            <person name="Zhang L."/>
            <person name="Li R."/>
            <person name="Wang Z."/>
        </authorList>
    </citation>
    <scope>NUCLEOTIDE SEQUENCE [LARGE SCALE GENOMIC DNA]</scope>
    <source>
        <strain evidence="10 11">CE14</strain>
    </source>
</reference>
<organism evidence="10 11">
    <name type="scientific">Denitrificimonas caeni</name>
    <dbReference type="NCBI Taxonomy" id="521720"/>
    <lineage>
        <taxon>Bacteria</taxon>
        <taxon>Pseudomonadati</taxon>
        <taxon>Pseudomonadota</taxon>
        <taxon>Gammaproteobacteria</taxon>
        <taxon>Pseudomonadales</taxon>
        <taxon>Pseudomonadaceae</taxon>
        <taxon>Denitrificimonas</taxon>
    </lineage>
</organism>
<feature type="transmembrane region" description="Helical" evidence="9">
    <location>
        <begin position="241"/>
        <end position="268"/>
    </location>
</feature>
<feature type="transmembrane region" description="Helical" evidence="9">
    <location>
        <begin position="14"/>
        <end position="35"/>
    </location>
</feature>
<comment type="similarity">
    <text evidence="2 9">Belongs to the alanine or glycine:cation symporter (AGCS) (TC 2.A.25) family.</text>
</comment>
<name>A0AAE9VS20_9GAMM</name>
<keyword evidence="11" id="KW-1185">Reference proteome</keyword>